<dbReference type="RefSeq" id="WP_093961586.1">
    <property type="nucleotide sequence ID" value="NZ_NEWD01000050.1"/>
</dbReference>
<feature type="region of interest" description="Disordered" evidence="7">
    <location>
        <begin position="309"/>
        <end position="347"/>
    </location>
</feature>
<feature type="transmembrane region" description="Helical" evidence="8">
    <location>
        <begin position="140"/>
        <end position="163"/>
    </location>
</feature>
<comment type="subcellular location">
    <subcellularLocation>
        <location evidence="1">Cell membrane</location>
        <topology evidence="1">Multi-pass membrane protein</topology>
    </subcellularLocation>
</comment>
<comment type="similarity">
    <text evidence="2">Belongs to the EamA transporter family.</text>
</comment>
<sequence length="347" mass="37520">MAEREVLNATNGANRGISPSLARLMLLTNAAVWGSGYTILKFIQTTVPTQWMMTFRLGAAAILMGVIFLPKLRKIDLRRLVIPGLILAVTYWLGFMFQLEGLKTIAPGRNSFLTDTYCVMVPFLIWAITRRRPNWQHMAAAFVCIVGIGFVSLSEGAAAGLLSVSFGDAVTIVGAFFFAANLVAVGFMAKKFDPVALMFMEFVFTALLFLGGAVLTEPSPEPSWADWHIIAGLAYLVIGSTIIAQIFQTVAIRYVPTSQASIILSTESLFGVLVSVIFYGERLTVAVGAGFALIFCAILLSELHLPKKRRAKNDSHHDDGVAERADSDPAVSAGSAVSAPDPDPSRR</sequence>
<dbReference type="PANTHER" id="PTHR42920:SF5">
    <property type="entry name" value="EAMA DOMAIN-CONTAINING PROTEIN"/>
    <property type="match status" value="1"/>
</dbReference>
<keyword evidence="5 8" id="KW-1133">Transmembrane helix</keyword>
<evidence type="ECO:0000256" key="8">
    <source>
        <dbReference type="SAM" id="Phobius"/>
    </source>
</evidence>
<feature type="transmembrane region" description="Helical" evidence="8">
    <location>
        <begin position="80"/>
        <end position="99"/>
    </location>
</feature>
<keyword evidence="4 8" id="KW-0812">Transmembrane</keyword>
<feature type="domain" description="EamA" evidence="9">
    <location>
        <begin position="166"/>
        <end position="301"/>
    </location>
</feature>
<protein>
    <submittedName>
        <fullName evidence="10">EamA-like transporter family</fullName>
    </submittedName>
</protein>
<feature type="transmembrane region" description="Helical" evidence="8">
    <location>
        <begin position="259"/>
        <end position="279"/>
    </location>
</feature>
<dbReference type="GO" id="GO:0005886">
    <property type="term" value="C:plasma membrane"/>
    <property type="evidence" value="ECO:0007669"/>
    <property type="project" value="UniProtKB-SubCell"/>
</dbReference>
<evidence type="ECO:0000313" key="11">
    <source>
        <dbReference type="Proteomes" id="UP000215433"/>
    </source>
</evidence>
<evidence type="ECO:0000256" key="2">
    <source>
        <dbReference type="ARBA" id="ARBA00007362"/>
    </source>
</evidence>
<evidence type="ECO:0000256" key="5">
    <source>
        <dbReference type="ARBA" id="ARBA00022989"/>
    </source>
</evidence>
<dbReference type="OrthoDB" id="9804865at2"/>
<dbReference type="Pfam" id="PF00892">
    <property type="entry name" value="EamA"/>
    <property type="match status" value="2"/>
</dbReference>
<feature type="transmembrane region" description="Helical" evidence="8">
    <location>
        <begin position="169"/>
        <end position="188"/>
    </location>
</feature>
<dbReference type="InterPro" id="IPR037185">
    <property type="entry name" value="EmrE-like"/>
</dbReference>
<reference evidence="10 11" key="1">
    <citation type="submission" date="2017-05" db="EMBL/GenBank/DDBJ databases">
        <title>Bifidobacterium vansinderenii sp. nov.</title>
        <authorList>
            <person name="Lugli G.A."/>
            <person name="Duranti S."/>
            <person name="Mangifesta M."/>
        </authorList>
    </citation>
    <scope>NUCLEOTIDE SEQUENCE [LARGE SCALE GENOMIC DNA]</scope>
    <source>
        <strain evidence="10 11">Tam10B</strain>
    </source>
</reference>
<feature type="transmembrane region" description="Helical" evidence="8">
    <location>
        <begin position="227"/>
        <end position="247"/>
    </location>
</feature>
<dbReference type="InterPro" id="IPR000620">
    <property type="entry name" value="EamA_dom"/>
</dbReference>
<feature type="transmembrane region" description="Helical" evidence="8">
    <location>
        <begin position="49"/>
        <end position="68"/>
    </location>
</feature>
<keyword evidence="11" id="KW-1185">Reference proteome</keyword>
<comment type="caution">
    <text evidence="10">The sequence shown here is derived from an EMBL/GenBank/DDBJ whole genome shotgun (WGS) entry which is preliminary data.</text>
</comment>
<evidence type="ECO:0000313" key="10">
    <source>
        <dbReference type="EMBL" id="OXM99264.1"/>
    </source>
</evidence>
<organism evidence="10 11">
    <name type="scientific">Bifidobacterium vansinderenii</name>
    <dbReference type="NCBI Taxonomy" id="1984871"/>
    <lineage>
        <taxon>Bacteria</taxon>
        <taxon>Bacillati</taxon>
        <taxon>Actinomycetota</taxon>
        <taxon>Actinomycetes</taxon>
        <taxon>Bifidobacteriales</taxon>
        <taxon>Bifidobacteriaceae</taxon>
        <taxon>Bifidobacterium</taxon>
    </lineage>
</organism>
<keyword evidence="6 8" id="KW-0472">Membrane</keyword>
<name>A0A229VUE2_9BIFI</name>
<feature type="domain" description="EamA" evidence="9">
    <location>
        <begin position="24"/>
        <end position="152"/>
    </location>
</feature>
<dbReference type="PANTHER" id="PTHR42920">
    <property type="entry name" value="OS03G0707200 PROTEIN-RELATED"/>
    <property type="match status" value="1"/>
</dbReference>
<feature type="transmembrane region" description="Helical" evidence="8">
    <location>
        <begin position="111"/>
        <end position="128"/>
    </location>
</feature>
<evidence type="ECO:0000256" key="1">
    <source>
        <dbReference type="ARBA" id="ARBA00004651"/>
    </source>
</evidence>
<feature type="compositionally biased region" description="Low complexity" evidence="7">
    <location>
        <begin position="328"/>
        <end position="340"/>
    </location>
</feature>
<evidence type="ECO:0000256" key="6">
    <source>
        <dbReference type="ARBA" id="ARBA00023136"/>
    </source>
</evidence>
<evidence type="ECO:0000256" key="4">
    <source>
        <dbReference type="ARBA" id="ARBA00022692"/>
    </source>
</evidence>
<dbReference type="InterPro" id="IPR051258">
    <property type="entry name" value="Diverse_Substrate_Transporter"/>
</dbReference>
<dbReference type="AlphaFoldDB" id="A0A229VUE2"/>
<dbReference type="SUPFAM" id="SSF103481">
    <property type="entry name" value="Multidrug resistance efflux transporter EmrE"/>
    <property type="match status" value="2"/>
</dbReference>
<feature type="transmembrane region" description="Helical" evidence="8">
    <location>
        <begin position="195"/>
        <end position="215"/>
    </location>
</feature>
<keyword evidence="3" id="KW-1003">Cell membrane</keyword>
<dbReference type="Proteomes" id="UP000215433">
    <property type="component" value="Unassembled WGS sequence"/>
</dbReference>
<evidence type="ECO:0000256" key="7">
    <source>
        <dbReference type="SAM" id="MobiDB-lite"/>
    </source>
</evidence>
<gene>
    <name evidence="10" type="ORF">Tam10B_2501</name>
</gene>
<evidence type="ECO:0000256" key="3">
    <source>
        <dbReference type="ARBA" id="ARBA00022475"/>
    </source>
</evidence>
<feature type="transmembrane region" description="Helical" evidence="8">
    <location>
        <begin position="285"/>
        <end position="305"/>
    </location>
</feature>
<feature type="transmembrane region" description="Helical" evidence="8">
    <location>
        <begin position="21"/>
        <end position="43"/>
    </location>
</feature>
<accession>A0A229VUE2</accession>
<evidence type="ECO:0000259" key="9">
    <source>
        <dbReference type="Pfam" id="PF00892"/>
    </source>
</evidence>
<proteinExistence type="inferred from homology"/>
<feature type="compositionally biased region" description="Basic and acidic residues" evidence="7">
    <location>
        <begin position="312"/>
        <end position="327"/>
    </location>
</feature>
<dbReference type="EMBL" id="NEWD01000050">
    <property type="protein sequence ID" value="OXM99264.1"/>
    <property type="molecule type" value="Genomic_DNA"/>
</dbReference>